<dbReference type="SUPFAM" id="SSF48452">
    <property type="entry name" value="TPR-like"/>
    <property type="match status" value="2"/>
</dbReference>
<reference evidence="10 11" key="1">
    <citation type="submission" date="2024-09" db="EMBL/GenBank/DDBJ databases">
        <authorList>
            <person name="Lee S.D."/>
        </authorList>
    </citation>
    <scope>NUCLEOTIDE SEQUENCE [LARGE SCALE GENOMIC DNA]</scope>
    <source>
        <strain evidence="10 11">N1-5</strain>
    </source>
</reference>
<dbReference type="InterPro" id="IPR019734">
    <property type="entry name" value="TPR_rpt"/>
</dbReference>
<evidence type="ECO:0000259" key="9">
    <source>
        <dbReference type="PROSITE" id="PS51755"/>
    </source>
</evidence>
<dbReference type="CDD" id="cd15831">
    <property type="entry name" value="BTAD"/>
    <property type="match status" value="1"/>
</dbReference>
<dbReference type="SUPFAM" id="SSF46894">
    <property type="entry name" value="C-terminal effector domain of the bipartite response regulators"/>
    <property type="match status" value="1"/>
</dbReference>
<comment type="caution">
    <text evidence="10">The sequence shown here is derived from an EMBL/GenBank/DDBJ whole genome shotgun (WGS) entry which is preliminary data.</text>
</comment>
<dbReference type="PROSITE" id="PS51755">
    <property type="entry name" value="OMPR_PHOB"/>
    <property type="match status" value="1"/>
</dbReference>
<keyword evidence="11" id="KW-1185">Reference proteome</keyword>
<evidence type="ECO:0000256" key="3">
    <source>
        <dbReference type="ARBA" id="ARBA00023012"/>
    </source>
</evidence>
<evidence type="ECO:0000256" key="6">
    <source>
        <dbReference type="ARBA" id="ARBA00023163"/>
    </source>
</evidence>
<organism evidence="10 11">
    <name type="scientific">Streptacidiphilus cavernicola</name>
    <dbReference type="NCBI Taxonomy" id="3342716"/>
    <lineage>
        <taxon>Bacteria</taxon>
        <taxon>Bacillati</taxon>
        <taxon>Actinomycetota</taxon>
        <taxon>Actinomycetes</taxon>
        <taxon>Kitasatosporales</taxon>
        <taxon>Streptomycetaceae</taxon>
        <taxon>Streptacidiphilus</taxon>
    </lineage>
</organism>
<dbReference type="SMART" id="SM00028">
    <property type="entry name" value="TPR"/>
    <property type="match status" value="6"/>
</dbReference>
<comment type="similarity">
    <text evidence="1">Belongs to the AfsR/DnrI/RedD regulatory family.</text>
</comment>
<feature type="compositionally biased region" description="Low complexity" evidence="8">
    <location>
        <begin position="264"/>
        <end position="278"/>
    </location>
</feature>
<evidence type="ECO:0000256" key="4">
    <source>
        <dbReference type="ARBA" id="ARBA00023015"/>
    </source>
</evidence>
<dbReference type="Pfam" id="PF13424">
    <property type="entry name" value="TPR_12"/>
    <property type="match status" value="1"/>
</dbReference>
<dbReference type="Gene3D" id="1.25.40.10">
    <property type="entry name" value="Tetratricopeptide repeat domain"/>
    <property type="match status" value="2"/>
</dbReference>
<dbReference type="RefSeq" id="WP_030250215.1">
    <property type="nucleotide sequence ID" value="NZ_JBHEZZ010000001.1"/>
</dbReference>
<feature type="DNA-binding region" description="OmpR/PhoB-type" evidence="7">
    <location>
        <begin position="3"/>
        <end position="108"/>
    </location>
</feature>
<dbReference type="Pfam" id="PF00486">
    <property type="entry name" value="Trans_reg_C"/>
    <property type="match status" value="1"/>
</dbReference>
<feature type="region of interest" description="Disordered" evidence="8">
    <location>
        <begin position="264"/>
        <end position="297"/>
    </location>
</feature>
<evidence type="ECO:0000313" key="11">
    <source>
        <dbReference type="Proteomes" id="UP001592528"/>
    </source>
</evidence>
<dbReference type="InterPro" id="IPR036388">
    <property type="entry name" value="WH-like_DNA-bd_sf"/>
</dbReference>
<keyword evidence="6" id="KW-0804">Transcription</keyword>
<accession>A0ABV6UEI4</accession>
<dbReference type="Pfam" id="PF03704">
    <property type="entry name" value="BTAD"/>
    <property type="match status" value="1"/>
</dbReference>
<name>A0ABV6UEI4_9ACTN</name>
<dbReference type="Pfam" id="PF00931">
    <property type="entry name" value="NB-ARC"/>
    <property type="match status" value="1"/>
</dbReference>
<dbReference type="InterPro" id="IPR027417">
    <property type="entry name" value="P-loop_NTPase"/>
</dbReference>
<dbReference type="InterPro" id="IPR011990">
    <property type="entry name" value="TPR-like_helical_dom_sf"/>
</dbReference>
<dbReference type="SMART" id="SM00862">
    <property type="entry name" value="Trans_reg_C"/>
    <property type="match status" value="1"/>
</dbReference>
<evidence type="ECO:0000256" key="5">
    <source>
        <dbReference type="ARBA" id="ARBA00023125"/>
    </source>
</evidence>
<evidence type="ECO:0000256" key="7">
    <source>
        <dbReference type="PROSITE-ProRule" id="PRU01091"/>
    </source>
</evidence>
<dbReference type="Gene3D" id="3.40.50.300">
    <property type="entry name" value="P-loop containing nucleotide triphosphate hydrolases"/>
    <property type="match status" value="1"/>
</dbReference>
<dbReference type="InterPro" id="IPR002182">
    <property type="entry name" value="NB-ARC"/>
</dbReference>
<evidence type="ECO:0000256" key="2">
    <source>
        <dbReference type="ARBA" id="ARBA00022737"/>
    </source>
</evidence>
<dbReference type="Proteomes" id="UP001592528">
    <property type="component" value="Unassembled WGS sequence"/>
</dbReference>
<keyword evidence="3" id="KW-0902">Two-component regulatory system</keyword>
<dbReference type="SUPFAM" id="SSF52540">
    <property type="entry name" value="P-loop containing nucleoside triphosphate hydrolases"/>
    <property type="match status" value="1"/>
</dbReference>
<dbReference type="Gene3D" id="1.10.8.430">
    <property type="entry name" value="Helical domain of apoptotic protease-activating factors"/>
    <property type="match status" value="1"/>
</dbReference>
<dbReference type="PANTHER" id="PTHR35807">
    <property type="entry name" value="TRANSCRIPTIONAL REGULATOR REDD-RELATED"/>
    <property type="match status" value="1"/>
</dbReference>
<dbReference type="InterPro" id="IPR016032">
    <property type="entry name" value="Sig_transdc_resp-reg_C-effctor"/>
</dbReference>
<dbReference type="EMBL" id="JBHEZZ010000001">
    <property type="protein sequence ID" value="MFC1399841.1"/>
    <property type="molecule type" value="Genomic_DNA"/>
</dbReference>
<dbReference type="PANTHER" id="PTHR35807:SF1">
    <property type="entry name" value="TRANSCRIPTIONAL REGULATOR REDD"/>
    <property type="match status" value="1"/>
</dbReference>
<evidence type="ECO:0000313" key="10">
    <source>
        <dbReference type="EMBL" id="MFC1399841.1"/>
    </source>
</evidence>
<keyword evidence="5 7" id="KW-0238">DNA-binding</keyword>
<dbReference type="Gene3D" id="1.10.10.10">
    <property type="entry name" value="Winged helix-like DNA-binding domain superfamily/Winged helix DNA-binding domain"/>
    <property type="match status" value="1"/>
</dbReference>
<sequence length="1005" mass="107631">MRSGTNGMETGLRFRVLGEVRGQLGDRALRLGSPQQMAVLVRLLLNHGHSVSIDELVDGIWGSEPPPRAIGTVRTYISRLRTELEPDRASRTPAQVLLSTGDGYTLRIDPDCLDLHTFERLLSDSDRSAAAGEPQRAVDLLTEALALWRGGALSGVPGGYAEGQRRRLGELWLSAVESRIGLDLELGNTNQVIAALGPLTAEFPLRERLRALLMLALYRSGRQSEALGVHADTRRLLIDELGVEPGPELAVLQRRILAADPELTPATRPTAAGAASADGGPGGGSAPATVPAQLPPDIPDFSGRTKLVEEIVDALHRSPGQAVAICALAGIGGVGKTTLAVHCAHEVRGSFPDGQLYLDLRGAGSNPVDPAAALAEFLEVLGIPPAQLPDTVERRTALYRSLLADRRVLVLLDNVRDSTQIRPLLPSTGSSTVLMTGRGRPAGLPGVRLVDIDVFQEEEAVELFAAVAGAARVAAEPAAVREVVGACSLLPLAVRIVASRLAVRPSWTVASLARRLADQRRRLDELQVGDLAVEATFQLGYLQLSEDQARAFRLLSLPDGADCSTSDAAALLGLPVAEAESLAESLVDAGLLESEEPGRYRYHDLLRLFARRRAEETDPEPVRRRSLLLLLDHLLACVRNASRTLEGDDLLSWSLHRTVGAGEPLTDPDEARDWLRAQRALLLAVLGQSLRQAPEESLPAVVDLLLGWMWVGAPTPHAEDFHAVLAQALSVARRTDGFPERRDARGEARLHYLVGMLHGLSGDGAPAEASLRRSLECLDPARGGLEDHPEIHYTVAAELAVVLNAAGRSEEALPYLELARDLCRGLGHQADEARLLGNIARAHLTGGRPGQALDAAREAVRTARAAEHPSCLADALYQLGTVLLGNGQYGEASTRLIEAVEMLRRQERYSTEGCALARLSSCYLAMNAAAEAVRCAEQALELGRQVSARYCQGLAQEALGRALVALGQSARGRGCLTEAQRLFEELEVTEAIGVRNLLDTLPASA</sequence>
<dbReference type="InterPro" id="IPR005158">
    <property type="entry name" value="BTAD"/>
</dbReference>
<gene>
    <name evidence="10" type="ORF">ACEZDJ_00860</name>
</gene>
<dbReference type="InterPro" id="IPR042197">
    <property type="entry name" value="Apaf_helical"/>
</dbReference>
<dbReference type="InterPro" id="IPR051677">
    <property type="entry name" value="AfsR-DnrI-RedD_regulator"/>
</dbReference>
<dbReference type="SMART" id="SM01043">
    <property type="entry name" value="BTAD"/>
    <property type="match status" value="1"/>
</dbReference>
<evidence type="ECO:0000256" key="1">
    <source>
        <dbReference type="ARBA" id="ARBA00005820"/>
    </source>
</evidence>
<keyword evidence="2" id="KW-0677">Repeat</keyword>
<dbReference type="InterPro" id="IPR001867">
    <property type="entry name" value="OmpR/PhoB-type_DNA-bd"/>
</dbReference>
<evidence type="ECO:0000256" key="8">
    <source>
        <dbReference type="SAM" id="MobiDB-lite"/>
    </source>
</evidence>
<keyword evidence="4" id="KW-0805">Transcription regulation</keyword>
<feature type="domain" description="OmpR/PhoB-type" evidence="9">
    <location>
        <begin position="3"/>
        <end position="108"/>
    </location>
</feature>
<protein>
    <submittedName>
        <fullName evidence="10">BTAD domain-containing putative transcriptional regulator</fullName>
    </submittedName>
</protein>
<proteinExistence type="inferred from homology"/>
<dbReference type="PRINTS" id="PR00364">
    <property type="entry name" value="DISEASERSIST"/>
</dbReference>